<gene>
    <name evidence="3" type="ORF">OXH18_01485</name>
</gene>
<feature type="compositionally biased region" description="Low complexity" evidence="1">
    <location>
        <begin position="271"/>
        <end position="303"/>
    </location>
</feature>
<feature type="chain" id="PRO_5038827419" description="DUF1190 domain-containing protein" evidence="2">
    <location>
        <begin position="23"/>
        <end position="303"/>
    </location>
</feature>
<protein>
    <recommendedName>
        <fullName evidence="5">DUF1190 domain-containing protein</fullName>
    </recommendedName>
</protein>
<dbReference type="KEGG" id="tsin:OXH18_01485"/>
<feature type="compositionally biased region" description="Low complexity" evidence="1">
    <location>
        <begin position="218"/>
        <end position="262"/>
    </location>
</feature>
<evidence type="ECO:0000313" key="3">
    <source>
        <dbReference type="EMBL" id="WAL60698.1"/>
    </source>
</evidence>
<evidence type="ECO:0008006" key="5">
    <source>
        <dbReference type="Google" id="ProtNLM"/>
    </source>
</evidence>
<proteinExistence type="predicted"/>
<dbReference type="Proteomes" id="UP001163152">
    <property type="component" value="Chromosome"/>
</dbReference>
<evidence type="ECO:0000256" key="1">
    <source>
        <dbReference type="SAM" id="MobiDB-lite"/>
    </source>
</evidence>
<keyword evidence="4" id="KW-1185">Reference proteome</keyword>
<reference evidence="3" key="1">
    <citation type="submission" date="2022-12" db="EMBL/GenBank/DDBJ databases">
        <title>Polyphasic identification of a Novel Hot-Spring Cyanobacterium Ocullathermofonsia sinensis gen nov. sp. nov. and Genomic Insights on its Adaptations to the Thermal Habitat.</title>
        <authorList>
            <person name="Daroch M."/>
            <person name="Tang J."/>
            <person name="Jiang Y."/>
        </authorList>
    </citation>
    <scope>NUCLEOTIDE SEQUENCE</scope>
    <source>
        <strain evidence="3">PKUAC-SCTA174</strain>
    </source>
</reference>
<feature type="signal peptide" evidence="2">
    <location>
        <begin position="1"/>
        <end position="22"/>
    </location>
</feature>
<name>A0A9E8ZG28_9CYAN</name>
<organism evidence="3 4">
    <name type="scientific">Thermocoleostomius sinensis A174</name>
    <dbReference type="NCBI Taxonomy" id="2016057"/>
    <lineage>
        <taxon>Bacteria</taxon>
        <taxon>Bacillati</taxon>
        <taxon>Cyanobacteriota</taxon>
        <taxon>Cyanophyceae</taxon>
        <taxon>Oculatellales</taxon>
        <taxon>Oculatellaceae</taxon>
        <taxon>Thermocoleostomius</taxon>
    </lineage>
</organism>
<keyword evidence="2" id="KW-0732">Signal</keyword>
<sequence>MFRKLFLVLTAFLLFLSTVAYSHPALSAPLSPSDTLQVAQATPQARLSDGQYLLQQASYDDGDGSYTLMLLDTAPGEPSVFRTTSLPMARLTDEEIAAGQKSYLKIEKGQPSLHLSEDFRIEYIHNVTETQVNPQTGEREVVVVRQEPSFWTPFAGALAGQAIGNLLFRPHYYFPPVYQPGVPLTGYGSYGRTYGQAVQQYQSRYNAPPAEVRNRQFRTTGRLRSPGGSSGFGSSATNTRRATKTPSNTTTTAKPQTPKATNRPSGSGYGSSTLRRSPSSSTIRRQPSRSFGSRSGGMRARRR</sequence>
<dbReference type="AlphaFoldDB" id="A0A9E8ZG28"/>
<feature type="region of interest" description="Disordered" evidence="1">
    <location>
        <begin position="218"/>
        <end position="303"/>
    </location>
</feature>
<evidence type="ECO:0000313" key="4">
    <source>
        <dbReference type="Proteomes" id="UP001163152"/>
    </source>
</evidence>
<evidence type="ECO:0000256" key="2">
    <source>
        <dbReference type="SAM" id="SignalP"/>
    </source>
</evidence>
<dbReference type="EMBL" id="CP113797">
    <property type="protein sequence ID" value="WAL60698.1"/>
    <property type="molecule type" value="Genomic_DNA"/>
</dbReference>
<accession>A0A9E8ZG28</accession>
<dbReference type="RefSeq" id="WP_268610658.1">
    <property type="nucleotide sequence ID" value="NZ_CP113797.1"/>
</dbReference>